<name>A0ACB8Y027_9ASTR</name>
<organism evidence="1 2">
    <name type="scientific">Smallanthus sonchifolius</name>
    <dbReference type="NCBI Taxonomy" id="185202"/>
    <lineage>
        <taxon>Eukaryota</taxon>
        <taxon>Viridiplantae</taxon>
        <taxon>Streptophyta</taxon>
        <taxon>Embryophyta</taxon>
        <taxon>Tracheophyta</taxon>
        <taxon>Spermatophyta</taxon>
        <taxon>Magnoliopsida</taxon>
        <taxon>eudicotyledons</taxon>
        <taxon>Gunneridae</taxon>
        <taxon>Pentapetalae</taxon>
        <taxon>asterids</taxon>
        <taxon>campanulids</taxon>
        <taxon>Asterales</taxon>
        <taxon>Asteraceae</taxon>
        <taxon>Asteroideae</taxon>
        <taxon>Heliantheae alliance</taxon>
        <taxon>Millerieae</taxon>
        <taxon>Smallanthus</taxon>
    </lineage>
</organism>
<proteinExistence type="predicted"/>
<dbReference type="Proteomes" id="UP001056120">
    <property type="component" value="Linkage Group LG29"/>
</dbReference>
<protein>
    <submittedName>
        <fullName evidence="1">Uncharacterized protein</fullName>
    </submittedName>
</protein>
<evidence type="ECO:0000313" key="1">
    <source>
        <dbReference type="EMBL" id="KAI3675620.1"/>
    </source>
</evidence>
<gene>
    <name evidence="1" type="ORF">L1987_85211</name>
</gene>
<dbReference type="EMBL" id="CM042046">
    <property type="protein sequence ID" value="KAI3675620.1"/>
    <property type="molecule type" value="Genomic_DNA"/>
</dbReference>
<evidence type="ECO:0000313" key="2">
    <source>
        <dbReference type="Proteomes" id="UP001056120"/>
    </source>
</evidence>
<reference evidence="1 2" key="2">
    <citation type="journal article" date="2022" name="Mol. Ecol. Resour.">
        <title>The genomes of chicory, endive, great burdock and yacon provide insights into Asteraceae paleo-polyploidization history and plant inulin production.</title>
        <authorList>
            <person name="Fan W."/>
            <person name="Wang S."/>
            <person name="Wang H."/>
            <person name="Wang A."/>
            <person name="Jiang F."/>
            <person name="Liu H."/>
            <person name="Zhao H."/>
            <person name="Xu D."/>
            <person name="Zhang Y."/>
        </authorList>
    </citation>
    <scope>NUCLEOTIDE SEQUENCE [LARGE SCALE GENOMIC DNA]</scope>
    <source>
        <strain evidence="2">cv. Yunnan</strain>
        <tissue evidence="1">Leaves</tissue>
    </source>
</reference>
<accession>A0ACB8Y027</accession>
<reference evidence="2" key="1">
    <citation type="journal article" date="2022" name="Mol. Ecol. Resour.">
        <title>The genomes of chicory, endive, great burdock and yacon provide insights into Asteraceae palaeo-polyploidization history and plant inulin production.</title>
        <authorList>
            <person name="Fan W."/>
            <person name="Wang S."/>
            <person name="Wang H."/>
            <person name="Wang A."/>
            <person name="Jiang F."/>
            <person name="Liu H."/>
            <person name="Zhao H."/>
            <person name="Xu D."/>
            <person name="Zhang Y."/>
        </authorList>
    </citation>
    <scope>NUCLEOTIDE SEQUENCE [LARGE SCALE GENOMIC DNA]</scope>
    <source>
        <strain evidence="2">cv. Yunnan</strain>
    </source>
</reference>
<sequence length="890" mass="97992">MTVTTHINGGGATTTLLSCVLLFTGLKFSVCKAQAAAPAVYVLGDSLVDVGNNNHLPLSISKADFPHNGVDFPTGKPTGRFSNGQNAADFLAKKIGLPTSPPYLSLTGGAAPPITGVSFASGGAGILNETGGLLFKQAISLAQQLDYFTMVHDKLVHQLGTSGAQDHLSKSLFAIVIGSNDLFAYFNVGSIVSKQYAPQQYVDRMVSTFKGLLKMLYGLGARKLMVTGVGAIGCCPVQRKANRTGECDAEINYWSTKYNDGLKMMLQGLKLESLGMNYAYFDTYGAMVNLFQNHETYGFTETKEACCGLGNLNADGPCIPLATYCPNRKNHVFWDLYHPTEAVASLFSDLLYDGSQQFMVPMNVEQLLAERLKSKDLEKKETPNSKEKDSGSPTSGDVNSDIIPSASVLKQLAIGVETTKIIKSMKDLMILARDSSVVKEKSGLSLSAMKSFVVGEKEDKFAAEFGRDEKVMSFIRSLMDPEGHLSRRNTRSRLDTTTKISKELHGAPPESFVPELAEAIGSLKTLRKMALFWSRVVVELRRLWCEGKHIPGIPPDEIPNLNSCLLHQQLQVINCCISRKKRRAIATESLDSVLKQAKYNADMSPTSGDILPASPLVYARISSGELVLRLGADKRLENTTLLDTGEPVYTPVMQEWPLLTEDIIKETEEFVLRCSQLLSDMQAFKAANPGCILEDFVRWHSPPDWTDDESKEITDGDISPSRGHLSTRMQKEGNLWRELWETAKPIPAVRQSPLYYEDLSVEGILHGLENISPSGLFEQLFLSLLSSGCAIAEARISSNEFLYKMFKECKDYIVLVCQSKKWVEKSQDICQVYETMAVMALKPDKVMRLMNAQADQEEPNNLWKTASSKNPTTAQSSTMFSKKPPKPIAC</sequence>
<comment type="caution">
    <text evidence="1">The sequence shown here is derived from an EMBL/GenBank/DDBJ whole genome shotgun (WGS) entry which is preliminary data.</text>
</comment>
<keyword evidence="2" id="KW-1185">Reference proteome</keyword>